<reference evidence="1" key="2">
    <citation type="journal article" date="2014" name="ISME J.">
        <title>Microbial stratification in low pH oxic and suboxic macroscopic growths along an acid mine drainage.</title>
        <authorList>
            <person name="Mendez-Garcia C."/>
            <person name="Mesa V."/>
            <person name="Sprenger R.R."/>
            <person name="Richter M."/>
            <person name="Diez M.S."/>
            <person name="Solano J."/>
            <person name="Bargiela R."/>
            <person name="Golyshina O.V."/>
            <person name="Manteca A."/>
            <person name="Ramos J.L."/>
            <person name="Gallego J.R."/>
            <person name="Llorente I."/>
            <person name="Martins Dos Santos V.A."/>
            <person name="Jensen O.N."/>
            <person name="Pelaez A.I."/>
            <person name="Sanchez J."/>
            <person name="Ferrer M."/>
        </authorList>
    </citation>
    <scope>NUCLEOTIDE SEQUENCE</scope>
</reference>
<dbReference type="AlphaFoldDB" id="T1A0E6"/>
<accession>T1A0E6</accession>
<sequence length="42" mass="4887">MRVGRETAQLLNFHEPEPGRFSQRIAFNVIPHIDVFLDNGYT</sequence>
<gene>
    <name evidence="1" type="ORF">B1A_18638</name>
</gene>
<feature type="non-terminal residue" evidence="1">
    <location>
        <position position="42"/>
    </location>
</feature>
<dbReference type="Gene3D" id="3.30.360.10">
    <property type="entry name" value="Dihydrodipicolinate Reductase, domain 2"/>
    <property type="match status" value="1"/>
</dbReference>
<protein>
    <submittedName>
        <fullName evidence="1">Semialdehyde dehydrogenase, dimerization region domain protein</fullName>
    </submittedName>
</protein>
<comment type="caution">
    <text evidence="1">The sequence shown here is derived from an EMBL/GenBank/DDBJ whole genome shotgun (WGS) entry which is preliminary data.</text>
</comment>
<dbReference type="EMBL" id="AUZX01013758">
    <property type="protein sequence ID" value="EQD34549.1"/>
    <property type="molecule type" value="Genomic_DNA"/>
</dbReference>
<reference evidence="1" key="1">
    <citation type="submission" date="2013-08" db="EMBL/GenBank/DDBJ databases">
        <authorList>
            <person name="Mendez C."/>
            <person name="Richter M."/>
            <person name="Ferrer M."/>
            <person name="Sanchez J."/>
        </authorList>
    </citation>
    <scope>NUCLEOTIDE SEQUENCE</scope>
</reference>
<organism evidence="1">
    <name type="scientific">mine drainage metagenome</name>
    <dbReference type="NCBI Taxonomy" id="410659"/>
    <lineage>
        <taxon>unclassified sequences</taxon>
        <taxon>metagenomes</taxon>
        <taxon>ecological metagenomes</taxon>
    </lineage>
</organism>
<evidence type="ECO:0000313" key="1">
    <source>
        <dbReference type="EMBL" id="EQD34549.1"/>
    </source>
</evidence>
<proteinExistence type="predicted"/>
<name>T1A0E6_9ZZZZ</name>
<dbReference type="SUPFAM" id="SSF55347">
    <property type="entry name" value="Glyceraldehyde-3-phosphate dehydrogenase-like, C-terminal domain"/>
    <property type="match status" value="1"/>
</dbReference>